<feature type="DNA-binding region" description="H-T-H motif" evidence="2">
    <location>
        <begin position="44"/>
        <end position="63"/>
    </location>
</feature>
<dbReference type="Proteomes" id="UP000257014">
    <property type="component" value="Unassembled WGS sequence"/>
</dbReference>
<proteinExistence type="predicted"/>
<evidence type="ECO:0000313" key="5">
    <source>
        <dbReference type="Proteomes" id="UP000257014"/>
    </source>
</evidence>
<dbReference type="SUPFAM" id="SSF48498">
    <property type="entry name" value="Tetracyclin repressor-like, C-terminal domain"/>
    <property type="match status" value="1"/>
</dbReference>
<dbReference type="GO" id="GO:0003677">
    <property type="term" value="F:DNA binding"/>
    <property type="evidence" value="ECO:0007669"/>
    <property type="project" value="UniProtKB-UniRule"/>
</dbReference>
<dbReference type="SUPFAM" id="SSF46689">
    <property type="entry name" value="Homeodomain-like"/>
    <property type="match status" value="1"/>
</dbReference>
<sequence>MSKDNLLEVLIARLQSDKKPTDKKQKIAEAAVQLFAEKGYANTSTSEIAKRAGVAEGTIFRHYGTKENLLLSILLPFLKESLPGMAESVFREISGKGMDSFDDFFRALLKNRYQFFKENREIFQVFIKELLYNEDFRNEIVPHFTENIFQRIRQTIVHFQERGEIRDLPAQSLARTIFTFVFSFFVSRFVLMPENAFLDDETELENFVQIVLHGIKKGN</sequence>
<accession>A0A3E0JV45</accession>
<dbReference type="InterPro" id="IPR009057">
    <property type="entry name" value="Homeodomain-like_sf"/>
</dbReference>
<keyword evidence="1 2" id="KW-0238">DNA-binding</keyword>
<comment type="caution">
    <text evidence="4">The sequence shown here is derived from an EMBL/GenBank/DDBJ whole genome shotgun (WGS) entry which is preliminary data.</text>
</comment>
<dbReference type="InterPro" id="IPR050109">
    <property type="entry name" value="HTH-type_TetR-like_transc_reg"/>
</dbReference>
<evidence type="ECO:0000313" key="4">
    <source>
        <dbReference type="EMBL" id="REJ23887.1"/>
    </source>
</evidence>
<dbReference type="AlphaFoldDB" id="A0A3E0JV45"/>
<name>A0A3E0JV45_9BACI</name>
<dbReference type="Gene3D" id="1.10.10.60">
    <property type="entry name" value="Homeodomain-like"/>
    <property type="match status" value="1"/>
</dbReference>
<organism evidence="4 5">
    <name type="scientific">Caldibacillus debilis</name>
    <dbReference type="NCBI Taxonomy" id="301148"/>
    <lineage>
        <taxon>Bacteria</taxon>
        <taxon>Bacillati</taxon>
        <taxon>Bacillota</taxon>
        <taxon>Bacilli</taxon>
        <taxon>Bacillales</taxon>
        <taxon>Bacillaceae</taxon>
        <taxon>Caldibacillus</taxon>
    </lineage>
</organism>
<gene>
    <name evidence="4" type="ORF">C6P37_16445</name>
</gene>
<dbReference type="PANTHER" id="PTHR30055:SF222">
    <property type="entry name" value="REGULATORY PROTEIN"/>
    <property type="match status" value="1"/>
</dbReference>
<evidence type="ECO:0000256" key="1">
    <source>
        <dbReference type="ARBA" id="ARBA00023125"/>
    </source>
</evidence>
<dbReference type="EMBL" id="QEWE01000042">
    <property type="protein sequence ID" value="REJ23887.1"/>
    <property type="molecule type" value="Genomic_DNA"/>
</dbReference>
<dbReference type="PROSITE" id="PS50977">
    <property type="entry name" value="HTH_TETR_2"/>
    <property type="match status" value="1"/>
</dbReference>
<evidence type="ECO:0000256" key="2">
    <source>
        <dbReference type="PROSITE-ProRule" id="PRU00335"/>
    </source>
</evidence>
<dbReference type="InterPro" id="IPR036271">
    <property type="entry name" value="Tet_transcr_reg_TetR-rel_C_sf"/>
</dbReference>
<feature type="domain" description="HTH tetR-type" evidence="3">
    <location>
        <begin position="21"/>
        <end position="81"/>
    </location>
</feature>
<evidence type="ECO:0000259" key="3">
    <source>
        <dbReference type="PROSITE" id="PS50977"/>
    </source>
</evidence>
<dbReference type="PRINTS" id="PR00455">
    <property type="entry name" value="HTHTETR"/>
</dbReference>
<dbReference type="InterPro" id="IPR001647">
    <property type="entry name" value="HTH_TetR"/>
</dbReference>
<dbReference type="Gene3D" id="1.10.357.10">
    <property type="entry name" value="Tetracycline Repressor, domain 2"/>
    <property type="match status" value="1"/>
</dbReference>
<dbReference type="RefSeq" id="WP_276644898.1">
    <property type="nucleotide sequence ID" value="NZ_QEWE01000042.1"/>
</dbReference>
<protein>
    <submittedName>
        <fullName evidence="4">TetR/AcrR family transcriptional regulator</fullName>
    </submittedName>
</protein>
<dbReference type="Pfam" id="PF00440">
    <property type="entry name" value="TetR_N"/>
    <property type="match status" value="1"/>
</dbReference>
<dbReference type="PANTHER" id="PTHR30055">
    <property type="entry name" value="HTH-TYPE TRANSCRIPTIONAL REGULATOR RUTR"/>
    <property type="match status" value="1"/>
</dbReference>
<reference evidence="4 5" key="1">
    <citation type="submission" date="2018-03" db="EMBL/GenBank/DDBJ databases">
        <authorList>
            <person name="Keele B.F."/>
        </authorList>
    </citation>
    <scope>NUCLEOTIDE SEQUENCE [LARGE SCALE GENOMIC DNA]</scope>
    <source>
        <strain evidence="4">ZCTH4_d</strain>
    </source>
</reference>
<dbReference type="GO" id="GO:0006355">
    <property type="term" value="P:regulation of DNA-templated transcription"/>
    <property type="evidence" value="ECO:0007669"/>
    <property type="project" value="UniProtKB-ARBA"/>
</dbReference>